<dbReference type="InterPro" id="IPR036291">
    <property type="entry name" value="NAD(P)-bd_dom_sf"/>
</dbReference>
<dbReference type="InterPro" id="IPR006139">
    <property type="entry name" value="D-isomer_2_OHA_DH_cat_dom"/>
</dbReference>
<gene>
    <name evidence="6" type="ORF">L9F63_003838</name>
</gene>
<dbReference type="InterPro" id="IPR006140">
    <property type="entry name" value="D-isomer_DH_NAD-bd"/>
</dbReference>
<dbReference type="Gene3D" id="3.40.50.720">
    <property type="entry name" value="NAD(P)-binding Rossmann-like Domain"/>
    <property type="match status" value="2"/>
</dbReference>
<dbReference type="AlphaFoldDB" id="A0AAD7ZJA8"/>
<reference evidence="6" key="2">
    <citation type="submission" date="2023-05" db="EMBL/GenBank/DDBJ databases">
        <authorList>
            <person name="Fouks B."/>
        </authorList>
    </citation>
    <scope>NUCLEOTIDE SEQUENCE</scope>
    <source>
        <strain evidence="6">Stay&amp;Tobe</strain>
        <tissue evidence="6">Testes</tissue>
    </source>
</reference>
<dbReference type="FunFam" id="3.40.50.720:FF:000026">
    <property type="entry name" value="Glyoxylate/hydroxypyruvate reductase B"/>
    <property type="match status" value="1"/>
</dbReference>
<feature type="non-terminal residue" evidence="6">
    <location>
        <position position="1"/>
    </location>
</feature>
<dbReference type="EMBL" id="JASPKZ010007842">
    <property type="protein sequence ID" value="KAJ9581769.1"/>
    <property type="molecule type" value="Genomic_DNA"/>
</dbReference>
<dbReference type="GO" id="GO:0008465">
    <property type="term" value="F:hydroxypyruvate reductase (NADH) activity"/>
    <property type="evidence" value="ECO:0007669"/>
    <property type="project" value="TreeGrafter"/>
</dbReference>
<reference evidence="6" key="1">
    <citation type="journal article" date="2023" name="IScience">
        <title>Live-bearing cockroach genome reveals convergent evolutionary mechanisms linked to viviparity in insects and beyond.</title>
        <authorList>
            <person name="Fouks B."/>
            <person name="Harrison M.C."/>
            <person name="Mikhailova A.A."/>
            <person name="Marchal E."/>
            <person name="English S."/>
            <person name="Carruthers M."/>
            <person name="Jennings E.C."/>
            <person name="Chiamaka E.L."/>
            <person name="Frigard R.A."/>
            <person name="Pippel M."/>
            <person name="Attardo G.M."/>
            <person name="Benoit J.B."/>
            <person name="Bornberg-Bauer E."/>
            <person name="Tobe S.S."/>
        </authorList>
    </citation>
    <scope>NUCLEOTIDE SEQUENCE</scope>
    <source>
        <strain evidence="6">Stay&amp;Tobe</strain>
    </source>
</reference>
<evidence type="ECO:0000256" key="1">
    <source>
        <dbReference type="ARBA" id="ARBA00023002"/>
    </source>
</evidence>
<accession>A0AAD7ZJA8</accession>
<feature type="domain" description="D-isomer specific 2-hydroxyacid dehydrogenase catalytic" evidence="4">
    <location>
        <begin position="13"/>
        <end position="325"/>
    </location>
</feature>
<name>A0AAD7ZJA8_DIPPU</name>
<evidence type="ECO:0000259" key="5">
    <source>
        <dbReference type="Pfam" id="PF02826"/>
    </source>
</evidence>
<dbReference type="GO" id="GO:0051287">
    <property type="term" value="F:NAD binding"/>
    <property type="evidence" value="ECO:0007669"/>
    <property type="project" value="InterPro"/>
</dbReference>
<dbReference type="CDD" id="cd05301">
    <property type="entry name" value="GDH"/>
    <property type="match status" value="1"/>
</dbReference>
<proteinExistence type="inferred from homology"/>
<dbReference type="InterPro" id="IPR050223">
    <property type="entry name" value="D-isomer_2-hydroxyacid_DH"/>
</dbReference>
<dbReference type="Pfam" id="PF02826">
    <property type="entry name" value="2-Hacid_dh_C"/>
    <property type="match status" value="1"/>
</dbReference>
<feature type="domain" description="D-isomer specific 2-hydroxyacid dehydrogenase NAD-binding" evidence="5">
    <location>
        <begin position="121"/>
        <end position="297"/>
    </location>
</feature>
<dbReference type="GO" id="GO:0005829">
    <property type="term" value="C:cytosol"/>
    <property type="evidence" value="ECO:0007669"/>
    <property type="project" value="TreeGrafter"/>
</dbReference>
<evidence type="ECO:0000259" key="4">
    <source>
        <dbReference type="Pfam" id="PF00389"/>
    </source>
</evidence>
<dbReference type="SUPFAM" id="SSF52283">
    <property type="entry name" value="Formate/glycerate dehydrogenase catalytic domain-like"/>
    <property type="match status" value="1"/>
</dbReference>
<dbReference type="GO" id="GO:0030267">
    <property type="term" value="F:glyoxylate reductase (NADPH) activity"/>
    <property type="evidence" value="ECO:0007669"/>
    <property type="project" value="TreeGrafter"/>
</dbReference>
<evidence type="ECO:0000313" key="6">
    <source>
        <dbReference type="EMBL" id="KAJ9581769.1"/>
    </source>
</evidence>
<organism evidence="6 7">
    <name type="scientific">Diploptera punctata</name>
    <name type="common">Pacific beetle cockroach</name>
    <dbReference type="NCBI Taxonomy" id="6984"/>
    <lineage>
        <taxon>Eukaryota</taxon>
        <taxon>Metazoa</taxon>
        <taxon>Ecdysozoa</taxon>
        <taxon>Arthropoda</taxon>
        <taxon>Hexapoda</taxon>
        <taxon>Insecta</taxon>
        <taxon>Pterygota</taxon>
        <taxon>Neoptera</taxon>
        <taxon>Polyneoptera</taxon>
        <taxon>Dictyoptera</taxon>
        <taxon>Blattodea</taxon>
        <taxon>Blaberoidea</taxon>
        <taxon>Blaberidae</taxon>
        <taxon>Diplopterinae</taxon>
        <taxon>Diploptera</taxon>
    </lineage>
</organism>
<dbReference type="PROSITE" id="PS00671">
    <property type="entry name" value="D_2_HYDROXYACID_DH_3"/>
    <property type="match status" value="1"/>
</dbReference>
<sequence length="328" mass="35692">LHDAFSKMSKPRVLVTSPEVLQPAIDLLKERYELIICPEKPYATRQQTLERISGVDAALWCSKVKVDKEMLDKAGPNLKVVATISAGYDHIDVKEVKSRGIKVGNTPNVLSHAVAEVAVLLCLATARRMHEGRLKIVNNEWEASSLQWFLGQDIQGSTIGIVGFGGIGQAVAKRLIPFGIEKIVYSGNSCKPEAKEYNAEFVSFDELLKQSDFVIIACPLNDKTRGMFNDEVFNKMKSSAILVNVARGDVVDQPALIRALEQKKIWGAGLDVMSPEPLPTDSPLLKLPNCVLLPHVGSATVKTRTAMSVLAAKNIIAALDGTPMPAPL</sequence>
<dbReference type="PANTHER" id="PTHR10996:SF119">
    <property type="entry name" value="FI03731P-RELATED"/>
    <property type="match status" value="1"/>
</dbReference>
<keyword evidence="7" id="KW-1185">Reference proteome</keyword>
<keyword evidence="1 3" id="KW-0560">Oxidoreductase</keyword>
<protein>
    <recommendedName>
        <fullName evidence="2">Glyoxylate reductase/hydroxypyruvate reductase</fullName>
    </recommendedName>
</protein>
<dbReference type="PANTHER" id="PTHR10996">
    <property type="entry name" value="2-HYDROXYACID DEHYDROGENASE-RELATED"/>
    <property type="match status" value="1"/>
</dbReference>
<evidence type="ECO:0000313" key="7">
    <source>
        <dbReference type="Proteomes" id="UP001233999"/>
    </source>
</evidence>
<dbReference type="InterPro" id="IPR029753">
    <property type="entry name" value="D-isomer_DH_CS"/>
</dbReference>
<comment type="similarity">
    <text evidence="3">Belongs to the D-isomer specific 2-hydroxyacid dehydrogenase family.</text>
</comment>
<dbReference type="SUPFAM" id="SSF51735">
    <property type="entry name" value="NAD(P)-binding Rossmann-fold domains"/>
    <property type="match status" value="1"/>
</dbReference>
<evidence type="ECO:0000256" key="3">
    <source>
        <dbReference type="RuleBase" id="RU003719"/>
    </source>
</evidence>
<comment type="caution">
    <text evidence="6">The sequence shown here is derived from an EMBL/GenBank/DDBJ whole genome shotgun (WGS) entry which is preliminary data.</text>
</comment>
<dbReference type="Proteomes" id="UP001233999">
    <property type="component" value="Unassembled WGS sequence"/>
</dbReference>
<dbReference type="Pfam" id="PF00389">
    <property type="entry name" value="2-Hacid_dh"/>
    <property type="match status" value="1"/>
</dbReference>
<evidence type="ECO:0000256" key="2">
    <source>
        <dbReference type="ARBA" id="ARBA00073306"/>
    </source>
</evidence>